<name>A0A6N6MR61_9HYPH</name>
<dbReference type="RefSeq" id="WP_150964058.1">
    <property type="nucleotide sequence ID" value="NZ_VZZJ01000009.1"/>
</dbReference>
<accession>A0A6N6MR61</accession>
<gene>
    <name evidence="1" type="ORF">F6X51_12860</name>
</gene>
<dbReference type="EMBL" id="VZZJ01000009">
    <property type="protein sequence ID" value="KAB1073227.1"/>
    <property type="molecule type" value="Genomic_DNA"/>
</dbReference>
<dbReference type="AlphaFoldDB" id="A0A6N6MR61"/>
<keyword evidence="2" id="KW-1185">Reference proteome</keyword>
<evidence type="ECO:0000313" key="2">
    <source>
        <dbReference type="Proteomes" id="UP000441523"/>
    </source>
</evidence>
<protein>
    <submittedName>
        <fullName evidence="1">Uncharacterized protein</fullName>
    </submittedName>
</protein>
<organism evidence="1 2">
    <name type="scientific">Methylobacterium planeticum</name>
    <dbReference type="NCBI Taxonomy" id="2615211"/>
    <lineage>
        <taxon>Bacteria</taxon>
        <taxon>Pseudomonadati</taxon>
        <taxon>Pseudomonadota</taxon>
        <taxon>Alphaproteobacteria</taxon>
        <taxon>Hyphomicrobiales</taxon>
        <taxon>Methylobacteriaceae</taxon>
        <taxon>Methylobacterium</taxon>
    </lineage>
</organism>
<reference evidence="1 2" key="1">
    <citation type="submission" date="2019-09" db="EMBL/GenBank/DDBJ databases">
        <title>YIM 132548 draft genome.</title>
        <authorList>
            <person name="Jiang L."/>
        </authorList>
    </citation>
    <scope>NUCLEOTIDE SEQUENCE [LARGE SCALE GENOMIC DNA]</scope>
    <source>
        <strain evidence="1 2">YIM 132548</strain>
    </source>
</reference>
<dbReference type="Proteomes" id="UP000441523">
    <property type="component" value="Unassembled WGS sequence"/>
</dbReference>
<comment type="caution">
    <text evidence="1">The sequence shown here is derived from an EMBL/GenBank/DDBJ whole genome shotgun (WGS) entry which is preliminary data.</text>
</comment>
<sequence length="72" mass="7950">MIGLPKNLTLDEVERHLALGEAHSTALTAAIIDLTRAGCDATEFETVLRDIQDIVAILRRQRWAIPARASKL</sequence>
<evidence type="ECO:0000313" key="1">
    <source>
        <dbReference type="EMBL" id="KAB1073227.1"/>
    </source>
</evidence>
<proteinExistence type="predicted"/>